<organism evidence="1 2">
    <name type="scientific">Pestalotiopsis fici (strain W106-1 / CGMCC3.15140)</name>
    <dbReference type="NCBI Taxonomy" id="1229662"/>
    <lineage>
        <taxon>Eukaryota</taxon>
        <taxon>Fungi</taxon>
        <taxon>Dikarya</taxon>
        <taxon>Ascomycota</taxon>
        <taxon>Pezizomycotina</taxon>
        <taxon>Sordariomycetes</taxon>
        <taxon>Xylariomycetidae</taxon>
        <taxon>Amphisphaeriales</taxon>
        <taxon>Sporocadaceae</taxon>
        <taxon>Pestalotiopsis</taxon>
    </lineage>
</organism>
<dbReference type="Proteomes" id="UP000030651">
    <property type="component" value="Unassembled WGS sequence"/>
</dbReference>
<dbReference type="EMBL" id="KI912111">
    <property type="protein sequence ID" value="ETS83498.1"/>
    <property type="molecule type" value="Genomic_DNA"/>
</dbReference>
<dbReference type="PANTHER" id="PTHR40619">
    <property type="entry name" value="FUNGAL STAND N-TERMINAL GOODBYE DOMAIN-CONTAINING PROTEIN"/>
    <property type="match status" value="1"/>
</dbReference>
<proteinExistence type="predicted"/>
<name>W3XBN7_PESFW</name>
<accession>W3XBN7</accession>
<dbReference type="RefSeq" id="XP_007832146.1">
    <property type="nucleotide sequence ID" value="XM_007833955.1"/>
</dbReference>
<reference evidence="2" key="1">
    <citation type="journal article" date="2015" name="BMC Genomics">
        <title>Genomic and transcriptomic analysis of the endophytic fungus Pestalotiopsis fici reveals its lifestyle and high potential for synthesis of natural products.</title>
        <authorList>
            <person name="Wang X."/>
            <person name="Zhang X."/>
            <person name="Liu L."/>
            <person name="Xiang M."/>
            <person name="Wang W."/>
            <person name="Sun X."/>
            <person name="Che Y."/>
            <person name="Guo L."/>
            <person name="Liu G."/>
            <person name="Guo L."/>
            <person name="Wang C."/>
            <person name="Yin W.B."/>
            <person name="Stadler M."/>
            <person name="Zhang X."/>
            <person name="Liu X."/>
        </authorList>
    </citation>
    <scope>NUCLEOTIDE SEQUENCE [LARGE SCALE GENOMIC DNA]</scope>
    <source>
        <strain evidence="2">W106-1 / CGMCC3.15140</strain>
    </source>
</reference>
<dbReference type="OrthoDB" id="5419927at2759"/>
<evidence type="ECO:0008006" key="3">
    <source>
        <dbReference type="Google" id="ProtNLM"/>
    </source>
</evidence>
<dbReference type="AlphaFoldDB" id="W3XBN7"/>
<evidence type="ECO:0000313" key="1">
    <source>
        <dbReference type="EMBL" id="ETS83498.1"/>
    </source>
</evidence>
<sequence length="727" mass="82018">MATTEAPPPMGLTRSRTLTNSAAEFLELRSDETIGAELAELSPEFVPELDRFVPRDEVLQQDYFAESQKRVEKFKETLALFQKNLIDRKVDKKYEIEIKDASSYTLEDVLKIAKVVQKKHSDADQVHSCMGRLKKFFHATGRNATTFKRLLTFVPDDVYGSVICGGFTVILGTLERLETLRTDMYMALDKIPTTLGRLHELLDVHYQSPKLKHYGDGLLVAVFVLLELIVRELSGSAAKKIFKAPFRGGRYGYTIDEAIKSLEEAVREFEIEARICDSQRLGQVDIVTRRTLLTAARVETETKKTEQGQVLLTADYHLDLTNFASRQEHFAQQFREDQAADSQKILASTEELRDQIKQSQIEHQRHGAQVHQVFYCFLTSSPSFDSKTGTLDRYQAQRRLIRELTPGSSFEVDDKESGPMPFSETAKALVDSWNKVTGNAKQVAENDLQQAIGEITAKEHEPAEHIRVEHDRVGYILTSAELMAWLLAAESSLLVVQSNSETGEEHTSSSYSSALLVGVIQKINQFPVLHHFSATRAAAPDDRKLRGAAGLYISLITQLLDHLQSQGHNVELDFLERVIRHLKKGERKTRQLRRTFQELVDRLPIGSGLFIIVDSLWKLQDSESDEEVEHLLKLVKSDARQIKLFVTDALSLRIIDPLTAWMKKTQRRAEKKDLATPKERVCVLEPPDDVDGCHTDFNVAWIKEELQGSVEKANLSRSGSSVGSGGV</sequence>
<dbReference type="KEGG" id="pfy:PFICI_05374"/>
<dbReference type="HOGENOM" id="CLU_030272_0_0_1"/>
<dbReference type="InParanoid" id="W3XBN7"/>
<dbReference type="OMA" id="CKESPIV"/>
<dbReference type="eggNOG" id="ENOG502R8UH">
    <property type="taxonomic scope" value="Eukaryota"/>
</dbReference>
<gene>
    <name evidence="1" type="ORF">PFICI_05374</name>
</gene>
<dbReference type="PANTHER" id="PTHR40619:SF3">
    <property type="entry name" value="FUNGAL STAND N-TERMINAL GOODBYE DOMAIN-CONTAINING PROTEIN"/>
    <property type="match status" value="1"/>
</dbReference>
<protein>
    <recommendedName>
        <fullName evidence="3">Fungal STAND N-terminal Goodbye domain-containing protein</fullName>
    </recommendedName>
</protein>
<evidence type="ECO:0000313" key="2">
    <source>
        <dbReference type="Proteomes" id="UP000030651"/>
    </source>
</evidence>
<dbReference type="GeneID" id="19270387"/>
<keyword evidence="2" id="KW-1185">Reference proteome</keyword>